<dbReference type="InterPro" id="IPR036390">
    <property type="entry name" value="WH_DNA-bd_sf"/>
</dbReference>
<evidence type="ECO:0000313" key="7">
    <source>
        <dbReference type="Proteomes" id="UP000029228"/>
    </source>
</evidence>
<comment type="caution">
    <text evidence="6">The sequence shown here is derived from an EMBL/GenBank/DDBJ whole genome shotgun (WGS) entry which is preliminary data.</text>
</comment>
<dbReference type="Proteomes" id="UP000029228">
    <property type="component" value="Unassembled WGS sequence"/>
</dbReference>
<feature type="domain" description="HTH lysR-type" evidence="5">
    <location>
        <begin position="11"/>
        <end position="68"/>
    </location>
</feature>
<evidence type="ECO:0000256" key="2">
    <source>
        <dbReference type="ARBA" id="ARBA00023015"/>
    </source>
</evidence>
<dbReference type="PANTHER" id="PTHR30118:SF15">
    <property type="entry name" value="TRANSCRIPTIONAL REGULATORY PROTEIN"/>
    <property type="match status" value="1"/>
</dbReference>
<dbReference type="EMBL" id="BBMR01000002">
    <property type="protein sequence ID" value="GAL17722.1"/>
    <property type="molecule type" value="Genomic_DNA"/>
</dbReference>
<keyword evidence="7" id="KW-1185">Reference proteome</keyword>
<evidence type="ECO:0000256" key="1">
    <source>
        <dbReference type="ARBA" id="ARBA00009437"/>
    </source>
</evidence>
<keyword evidence="3" id="KW-0238">DNA-binding</keyword>
<keyword evidence="4" id="KW-0804">Transcription</keyword>
<dbReference type="GO" id="GO:0003700">
    <property type="term" value="F:DNA-binding transcription factor activity"/>
    <property type="evidence" value="ECO:0007669"/>
    <property type="project" value="InterPro"/>
</dbReference>
<sequence length="109" mass="12301">MKTLEQELSRIDLNLLVSLSVLIKERNVSRAAEKLYLSQPAMSRTLARLRDLFDDPLFYRESNGLQPTAKTLELEASLDSILLSIDTLLNGLVSHPSNVNVLFVYPFPL</sequence>
<accession>A0A090SDW6</accession>
<proteinExistence type="inferred from homology"/>
<dbReference type="PANTHER" id="PTHR30118">
    <property type="entry name" value="HTH-TYPE TRANSCRIPTIONAL REGULATOR LEUO-RELATED"/>
    <property type="match status" value="1"/>
</dbReference>
<keyword evidence="2" id="KW-0805">Transcription regulation</keyword>
<reference evidence="6 7" key="2">
    <citation type="submission" date="2014-09" db="EMBL/GenBank/DDBJ databases">
        <authorList>
            <consortium name="NBRP consortium"/>
            <person name="Sawabe T."/>
            <person name="Meirelles P."/>
            <person name="Nakanishi M."/>
            <person name="Sayaka M."/>
            <person name="Hattori M."/>
            <person name="Ohkuma M."/>
        </authorList>
    </citation>
    <scope>NUCLEOTIDE SEQUENCE [LARGE SCALE GENOMIC DNA]</scope>
    <source>
        <strain evidence="7">JCM19235</strain>
    </source>
</reference>
<gene>
    <name evidence="6" type="ORF">JCM19235_6275</name>
</gene>
<evidence type="ECO:0000313" key="6">
    <source>
        <dbReference type="EMBL" id="GAL17722.1"/>
    </source>
</evidence>
<reference evidence="6 7" key="1">
    <citation type="submission" date="2014-09" db="EMBL/GenBank/DDBJ databases">
        <title>Vibrio maritimus JCM 19235. (C45) whole genome shotgun sequence.</title>
        <authorList>
            <person name="Sawabe T."/>
            <person name="Meirelles P."/>
            <person name="Nakanishi M."/>
            <person name="Sayaka M."/>
            <person name="Hattori M."/>
            <person name="Ohkuma M."/>
        </authorList>
    </citation>
    <scope>NUCLEOTIDE SEQUENCE [LARGE SCALE GENOMIC DNA]</scope>
    <source>
        <strain evidence="7">JCM19235</strain>
    </source>
</reference>
<evidence type="ECO:0000256" key="4">
    <source>
        <dbReference type="ARBA" id="ARBA00023163"/>
    </source>
</evidence>
<dbReference type="InterPro" id="IPR036388">
    <property type="entry name" value="WH-like_DNA-bd_sf"/>
</dbReference>
<dbReference type="GO" id="GO:0003677">
    <property type="term" value="F:DNA binding"/>
    <property type="evidence" value="ECO:0007669"/>
    <property type="project" value="UniProtKB-KW"/>
</dbReference>
<dbReference type="PROSITE" id="PS50931">
    <property type="entry name" value="HTH_LYSR"/>
    <property type="match status" value="1"/>
</dbReference>
<evidence type="ECO:0000256" key="3">
    <source>
        <dbReference type="ARBA" id="ARBA00023125"/>
    </source>
</evidence>
<comment type="similarity">
    <text evidence="1">Belongs to the LysR transcriptional regulatory family.</text>
</comment>
<dbReference type="InterPro" id="IPR050389">
    <property type="entry name" value="LysR-type_TF"/>
</dbReference>
<dbReference type="Pfam" id="PF00126">
    <property type="entry name" value="HTH_1"/>
    <property type="match status" value="1"/>
</dbReference>
<dbReference type="SUPFAM" id="SSF46785">
    <property type="entry name" value="Winged helix' DNA-binding domain"/>
    <property type="match status" value="1"/>
</dbReference>
<dbReference type="PRINTS" id="PR00039">
    <property type="entry name" value="HTHLYSR"/>
</dbReference>
<dbReference type="STRING" id="990268.JCM19235_6275"/>
<evidence type="ECO:0000259" key="5">
    <source>
        <dbReference type="PROSITE" id="PS50931"/>
    </source>
</evidence>
<dbReference type="Gene3D" id="1.10.10.10">
    <property type="entry name" value="Winged helix-like DNA-binding domain superfamily/Winged helix DNA-binding domain"/>
    <property type="match status" value="1"/>
</dbReference>
<dbReference type="AlphaFoldDB" id="A0A090SDW6"/>
<dbReference type="InterPro" id="IPR000847">
    <property type="entry name" value="LysR_HTH_N"/>
</dbReference>
<organism evidence="6 7">
    <name type="scientific">Vibrio maritimus</name>
    <dbReference type="NCBI Taxonomy" id="990268"/>
    <lineage>
        <taxon>Bacteria</taxon>
        <taxon>Pseudomonadati</taxon>
        <taxon>Pseudomonadota</taxon>
        <taxon>Gammaproteobacteria</taxon>
        <taxon>Vibrionales</taxon>
        <taxon>Vibrionaceae</taxon>
        <taxon>Vibrio</taxon>
    </lineage>
</organism>
<name>A0A090SDW6_9VIBR</name>
<protein>
    <submittedName>
        <fullName evidence="6">Transcriptional regulator LysR family</fullName>
    </submittedName>
</protein>